<gene>
    <name evidence="2" type="ORF">P171DRAFT_66061</name>
</gene>
<sequence length="79" mass="9039">MRSVLQWSLSTWSMTCSYSLYSSASHRIIGPRSAGVRKPRSSEPMALMPTQSYRTPGDRERCAGPKTFDTLSNTMHWRR</sequence>
<accession>A0A9P4PDY9</accession>
<evidence type="ECO:0000256" key="1">
    <source>
        <dbReference type="SAM" id="MobiDB-lite"/>
    </source>
</evidence>
<keyword evidence="3" id="KW-1185">Reference proteome</keyword>
<dbReference type="AlphaFoldDB" id="A0A9P4PDY9"/>
<reference evidence="2" key="1">
    <citation type="journal article" date="2020" name="Stud. Mycol.">
        <title>101 Dothideomycetes genomes: a test case for predicting lifestyles and emergence of pathogens.</title>
        <authorList>
            <person name="Haridas S."/>
            <person name="Albert R."/>
            <person name="Binder M."/>
            <person name="Bloem J."/>
            <person name="Labutti K."/>
            <person name="Salamov A."/>
            <person name="Andreopoulos B."/>
            <person name="Baker S."/>
            <person name="Barry K."/>
            <person name="Bills G."/>
            <person name="Bluhm B."/>
            <person name="Cannon C."/>
            <person name="Castanera R."/>
            <person name="Culley D."/>
            <person name="Daum C."/>
            <person name="Ezra D."/>
            <person name="Gonzalez J."/>
            <person name="Henrissat B."/>
            <person name="Kuo A."/>
            <person name="Liang C."/>
            <person name="Lipzen A."/>
            <person name="Lutzoni F."/>
            <person name="Magnuson J."/>
            <person name="Mondo S."/>
            <person name="Nolan M."/>
            <person name="Ohm R."/>
            <person name="Pangilinan J."/>
            <person name="Park H.-J."/>
            <person name="Ramirez L."/>
            <person name="Alfaro M."/>
            <person name="Sun H."/>
            <person name="Tritt A."/>
            <person name="Yoshinaga Y."/>
            <person name="Zwiers L.-H."/>
            <person name="Turgeon B."/>
            <person name="Goodwin S."/>
            <person name="Spatafora J."/>
            <person name="Crous P."/>
            <person name="Grigoriev I."/>
        </authorList>
    </citation>
    <scope>NUCLEOTIDE SEQUENCE</scope>
    <source>
        <strain evidence="2">CBS 690.94</strain>
    </source>
</reference>
<proteinExistence type="predicted"/>
<name>A0A9P4PDY9_9PLEO</name>
<feature type="region of interest" description="Disordered" evidence="1">
    <location>
        <begin position="32"/>
        <end position="79"/>
    </location>
</feature>
<protein>
    <submittedName>
        <fullName evidence="2">Uncharacterized protein</fullName>
    </submittedName>
</protein>
<organism evidence="2 3">
    <name type="scientific">Karstenula rhodostoma CBS 690.94</name>
    <dbReference type="NCBI Taxonomy" id="1392251"/>
    <lineage>
        <taxon>Eukaryota</taxon>
        <taxon>Fungi</taxon>
        <taxon>Dikarya</taxon>
        <taxon>Ascomycota</taxon>
        <taxon>Pezizomycotina</taxon>
        <taxon>Dothideomycetes</taxon>
        <taxon>Pleosporomycetidae</taxon>
        <taxon>Pleosporales</taxon>
        <taxon>Massarineae</taxon>
        <taxon>Didymosphaeriaceae</taxon>
        <taxon>Karstenula</taxon>
    </lineage>
</organism>
<dbReference type="EMBL" id="MU001504">
    <property type="protein sequence ID" value="KAF2442351.1"/>
    <property type="molecule type" value="Genomic_DNA"/>
</dbReference>
<evidence type="ECO:0000313" key="2">
    <source>
        <dbReference type="EMBL" id="KAF2442351.1"/>
    </source>
</evidence>
<evidence type="ECO:0000313" key="3">
    <source>
        <dbReference type="Proteomes" id="UP000799764"/>
    </source>
</evidence>
<feature type="compositionally biased region" description="Polar residues" evidence="1">
    <location>
        <begin position="69"/>
        <end position="79"/>
    </location>
</feature>
<dbReference type="Proteomes" id="UP000799764">
    <property type="component" value="Unassembled WGS sequence"/>
</dbReference>
<comment type="caution">
    <text evidence="2">The sequence shown here is derived from an EMBL/GenBank/DDBJ whole genome shotgun (WGS) entry which is preliminary data.</text>
</comment>